<dbReference type="FunFam" id="3.40.50.720:FF:000031">
    <property type="entry name" value="Glutamyl-tRNA reductase"/>
    <property type="match status" value="1"/>
</dbReference>
<feature type="binding site" evidence="9 11">
    <location>
        <position position="120"/>
    </location>
    <ligand>
        <name>substrate</name>
    </ligand>
</feature>
<evidence type="ECO:0000256" key="15">
    <source>
        <dbReference type="SAM" id="MobiDB-lite"/>
    </source>
</evidence>
<organism evidence="19 20">
    <name type="scientific">Effusibacillus dendaii</name>
    <dbReference type="NCBI Taxonomy" id="2743772"/>
    <lineage>
        <taxon>Bacteria</taxon>
        <taxon>Bacillati</taxon>
        <taxon>Bacillota</taxon>
        <taxon>Bacilli</taxon>
        <taxon>Bacillales</taxon>
        <taxon>Alicyclobacillaceae</taxon>
        <taxon>Effusibacillus</taxon>
    </lineage>
</organism>
<evidence type="ECO:0000259" key="16">
    <source>
        <dbReference type="Pfam" id="PF00745"/>
    </source>
</evidence>
<dbReference type="FunFam" id="3.30.460.30:FF:000001">
    <property type="entry name" value="Glutamyl-tRNA reductase"/>
    <property type="match status" value="1"/>
</dbReference>
<evidence type="ECO:0000256" key="1">
    <source>
        <dbReference type="ARBA" id="ARBA00005059"/>
    </source>
</evidence>
<dbReference type="InterPro" id="IPR015895">
    <property type="entry name" value="4pyrrol_synth_GluRdtase_N"/>
</dbReference>
<dbReference type="KEGG" id="eff:skT53_00310"/>
<dbReference type="NCBIfam" id="NF000744">
    <property type="entry name" value="PRK00045.1-3"/>
    <property type="match status" value="1"/>
</dbReference>
<evidence type="ECO:0000313" key="20">
    <source>
        <dbReference type="Proteomes" id="UP000593802"/>
    </source>
</evidence>
<dbReference type="SUPFAM" id="SSF51735">
    <property type="entry name" value="NAD(P)-binding Rossmann-fold domains"/>
    <property type="match status" value="1"/>
</dbReference>
<evidence type="ECO:0000256" key="8">
    <source>
        <dbReference type="ARBA" id="ARBA00068659"/>
    </source>
</evidence>
<comment type="subunit">
    <text evidence="9">Homodimer.</text>
</comment>
<feature type="active site" description="Nucleophile" evidence="9 10">
    <location>
        <position position="50"/>
    </location>
</feature>
<evidence type="ECO:0000256" key="3">
    <source>
        <dbReference type="ARBA" id="ARBA00012970"/>
    </source>
</evidence>
<dbReference type="Proteomes" id="UP000593802">
    <property type="component" value="Chromosome"/>
</dbReference>
<dbReference type="AlphaFoldDB" id="A0A7I8D8B6"/>
<evidence type="ECO:0000259" key="18">
    <source>
        <dbReference type="Pfam" id="PF05201"/>
    </source>
</evidence>
<comment type="pathway">
    <text evidence="1 9 14">Porphyrin-containing compound metabolism; protoporphyrin-IX biosynthesis; 5-aminolevulinate from L-glutamyl-tRNA(Glu): step 1/2.</text>
</comment>
<feature type="binding site" evidence="9 11">
    <location>
        <position position="109"/>
    </location>
    <ligand>
        <name>substrate</name>
    </ligand>
</feature>
<dbReference type="CDD" id="cd05213">
    <property type="entry name" value="NAD_bind_Glutamyl_tRNA_reduct"/>
    <property type="match status" value="1"/>
</dbReference>
<feature type="domain" description="Glutamyl-tRNA reductase N-terminal" evidence="18">
    <location>
        <begin position="6"/>
        <end position="156"/>
    </location>
</feature>
<protein>
    <recommendedName>
        <fullName evidence="8 9">Glutamyl-tRNA reductase</fullName>
        <shortName evidence="9">GluTR</shortName>
        <ecNumber evidence="3 9">1.2.1.70</ecNumber>
    </recommendedName>
</protein>
<evidence type="ECO:0000256" key="6">
    <source>
        <dbReference type="ARBA" id="ARBA00023244"/>
    </source>
</evidence>
<dbReference type="GO" id="GO:0019353">
    <property type="term" value="P:protoporphyrinogen IX biosynthetic process from glutamate"/>
    <property type="evidence" value="ECO:0007669"/>
    <property type="project" value="TreeGrafter"/>
</dbReference>
<dbReference type="GO" id="GO:0008883">
    <property type="term" value="F:glutamyl-tRNA reductase activity"/>
    <property type="evidence" value="ECO:0007669"/>
    <property type="project" value="UniProtKB-UniRule"/>
</dbReference>
<dbReference type="InterPro" id="IPR036453">
    <property type="entry name" value="GluRdtase_dimer_dom_sf"/>
</dbReference>
<dbReference type="EC" id="1.2.1.70" evidence="3 9"/>
<comment type="domain">
    <text evidence="9">Possesses an unusual extended V-shaped dimeric structure with each monomer consisting of three distinct domains arranged along a curved 'spinal' alpha-helix. The N-terminal catalytic domain specifically recognizes the glutamate moiety of the substrate. The second domain is the NADPH-binding domain, and the third C-terminal domain is responsible for dimerization.</text>
</comment>
<evidence type="ECO:0000256" key="9">
    <source>
        <dbReference type="HAMAP-Rule" id="MF_00087"/>
    </source>
</evidence>
<comment type="function">
    <text evidence="9">Catalyzes the NADPH-dependent reduction of glutamyl-tRNA(Glu) to glutamate 1-semialdehyde (GSA).</text>
</comment>
<evidence type="ECO:0000256" key="10">
    <source>
        <dbReference type="PIRSR" id="PIRSR000445-1"/>
    </source>
</evidence>
<dbReference type="PIRSF" id="PIRSF000445">
    <property type="entry name" value="4pyrrol_synth_GluRdtase"/>
    <property type="match status" value="1"/>
</dbReference>
<comment type="catalytic activity">
    <reaction evidence="7 9 14">
        <text>(S)-4-amino-5-oxopentanoate + tRNA(Glu) + NADP(+) = L-glutamyl-tRNA(Glu) + NADPH + H(+)</text>
        <dbReference type="Rhea" id="RHEA:12344"/>
        <dbReference type="Rhea" id="RHEA-COMP:9663"/>
        <dbReference type="Rhea" id="RHEA-COMP:9680"/>
        <dbReference type="ChEBI" id="CHEBI:15378"/>
        <dbReference type="ChEBI" id="CHEBI:57501"/>
        <dbReference type="ChEBI" id="CHEBI:57783"/>
        <dbReference type="ChEBI" id="CHEBI:58349"/>
        <dbReference type="ChEBI" id="CHEBI:78442"/>
        <dbReference type="ChEBI" id="CHEBI:78520"/>
        <dbReference type="EC" id="1.2.1.70"/>
    </reaction>
</comment>
<dbReference type="EMBL" id="AP023366">
    <property type="protein sequence ID" value="BCJ85046.1"/>
    <property type="molecule type" value="Genomic_DNA"/>
</dbReference>
<dbReference type="HAMAP" id="MF_00087">
    <property type="entry name" value="Glu_tRNA_reductase"/>
    <property type="match status" value="1"/>
</dbReference>
<feature type="site" description="Important for activity" evidence="9 13">
    <location>
        <position position="99"/>
    </location>
</feature>
<dbReference type="PROSITE" id="PS00747">
    <property type="entry name" value="GLUTR"/>
    <property type="match status" value="1"/>
</dbReference>
<sequence length="503" mass="55682">MVILAIGLNYRTAPVEVRERFSVSDQVLNGALHQLAMSDSLAETVLVSTCNRTEVYVVTDQVEAAKATIFNFLADASGIDREVFLPYLYIYSMDDAVRHLFRVACGLDSMVLGETQILGQVRDAFLRAQESGVTGPIFNNLFKRTVTLAKQAHSETEIGRHAVSVSYAAVELAKKIFEELNNKTVLIVGAGEMSELTAKHLYASGARRVLVVNRTFERAKELADKFEGHALELKSIDLALKEADIVISSTGAEGYVISKLQVSNAMKQRRYRPLFLIDIAVPRDLDPSINKLENVFLYDIDDLQGVIAANFAERKKEAAKIEGFLELELVAFKQWQTERAAIPLISALQKKAGGIRQEIMESLQNKLPNLSERELKQLEKHTSSIVNQMLREPIQQLKEMAKEPQAEQYLSLFSRIFGIPSVTDSARRVEAAGRTGEPASDRTRESANEPVSESADKTGRSQPVVRHSAAVPHTAVFDDGGRSDHADGQKVTVEAQWLGGLTR</sequence>
<feature type="region of interest" description="Disordered" evidence="15">
    <location>
        <begin position="428"/>
        <end position="489"/>
    </location>
</feature>
<dbReference type="Pfam" id="PF01488">
    <property type="entry name" value="Shikimate_DH"/>
    <property type="match status" value="1"/>
</dbReference>
<dbReference type="PANTHER" id="PTHR43013:SF1">
    <property type="entry name" value="GLUTAMYL-TRNA REDUCTASE"/>
    <property type="match status" value="1"/>
</dbReference>
<name>A0A7I8D8B6_9BACL</name>
<dbReference type="InterPro" id="IPR006151">
    <property type="entry name" value="Shikm_DH/Glu-tRNA_Rdtase"/>
</dbReference>
<dbReference type="RefSeq" id="WP_200759215.1">
    <property type="nucleotide sequence ID" value="NZ_AP023366.1"/>
</dbReference>
<evidence type="ECO:0000256" key="14">
    <source>
        <dbReference type="RuleBase" id="RU000584"/>
    </source>
</evidence>
<evidence type="ECO:0000256" key="11">
    <source>
        <dbReference type="PIRSR" id="PIRSR000445-2"/>
    </source>
</evidence>
<evidence type="ECO:0000256" key="2">
    <source>
        <dbReference type="ARBA" id="ARBA00005916"/>
    </source>
</evidence>
<accession>A0A7I8D8B6</accession>
<dbReference type="InterPro" id="IPR036291">
    <property type="entry name" value="NAD(P)-bd_dom_sf"/>
</dbReference>
<dbReference type="GO" id="GO:0050661">
    <property type="term" value="F:NADP binding"/>
    <property type="evidence" value="ECO:0007669"/>
    <property type="project" value="InterPro"/>
</dbReference>
<feature type="domain" description="Quinate/shikimate 5-dehydrogenase/glutamyl-tRNA reductase" evidence="17">
    <location>
        <begin position="171"/>
        <end position="306"/>
    </location>
</feature>
<evidence type="ECO:0000256" key="5">
    <source>
        <dbReference type="ARBA" id="ARBA00023002"/>
    </source>
</evidence>
<keyword evidence="4 9" id="KW-0521">NADP</keyword>
<keyword evidence="5 9" id="KW-0560">Oxidoreductase</keyword>
<keyword evidence="20" id="KW-1185">Reference proteome</keyword>
<comment type="similarity">
    <text evidence="2 9 14">Belongs to the glutamyl-tRNA reductase family.</text>
</comment>
<dbReference type="InterPro" id="IPR015896">
    <property type="entry name" value="4pyrrol_synth_GluRdtase_dimer"/>
</dbReference>
<feature type="binding site" evidence="9 12">
    <location>
        <begin position="189"/>
        <end position="194"/>
    </location>
    <ligand>
        <name>NADP(+)</name>
        <dbReference type="ChEBI" id="CHEBI:58349"/>
    </ligand>
</feature>
<gene>
    <name evidence="9 19" type="primary">hemA</name>
    <name evidence="19" type="ORF">skT53_00310</name>
</gene>
<dbReference type="PANTHER" id="PTHR43013">
    <property type="entry name" value="GLUTAMYL-TRNA REDUCTASE"/>
    <property type="match status" value="1"/>
</dbReference>
<evidence type="ECO:0000313" key="19">
    <source>
        <dbReference type="EMBL" id="BCJ85046.1"/>
    </source>
</evidence>
<feature type="binding site" evidence="9 11">
    <location>
        <begin position="114"/>
        <end position="116"/>
    </location>
    <ligand>
        <name>substrate</name>
    </ligand>
</feature>
<dbReference type="UniPathway" id="UPA00251">
    <property type="reaction ID" value="UER00316"/>
</dbReference>
<proteinExistence type="inferred from homology"/>
<dbReference type="SUPFAM" id="SSF69742">
    <property type="entry name" value="Glutamyl tRNA-reductase catalytic, N-terminal domain"/>
    <property type="match status" value="1"/>
</dbReference>
<feature type="domain" description="Tetrapyrrole biosynthesis glutamyl-tRNA reductase dimerisation" evidence="16">
    <location>
        <begin position="321"/>
        <end position="419"/>
    </location>
</feature>
<dbReference type="Gene3D" id="3.40.50.720">
    <property type="entry name" value="NAD(P)-binding Rossmann-like Domain"/>
    <property type="match status" value="1"/>
</dbReference>
<evidence type="ECO:0000256" key="4">
    <source>
        <dbReference type="ARBA" id="ARBA00022857"/>
    </source>
</evidence>
<dbReference type="NCBIfam" id="TIGR01035">
    <property type="entry name" value="hemA"/>
    <property type="match status" value="1"/>
</dbReference>
<feature type="compositionally biased region" description="Basic and acidic residues" evidence="15">
    <location>
        <begin position="479"/>
        <end position="488"/>
    </location>
</feature>
<dbReference type="InterPro" id="IPR018214">
    <property type="entry name" value="GluRdtase_CS"/>
</dbReference>
<dbReference type="Pfam" id="PF05201">
    <property type="entry name" value="GlutR_N"/>
    <property type="match status" value="1"/>
</dbReference>
<dbReference type="SUPFAM" id="SSF69075">
    <property type="entry name" value="Glutamyl tRNA-reductase dimerization domain"/>
    <property type="match status" value="1"/>
</dbReference>
<dbReference type="InterPro" id="IPR000343">
    <property type="entry name" value="4pyrrol_synth_GluRdtase"/>
</dbReference>
<feature type="binding site" evidence="9 11">
    <location>
        <begin position="49"/>
        <end position="52"/>
    </location>
    <ligand>
        <name>substrate</name>
    </ligand>
</feature>
<dbReference type="Pfam" id="PF00745">
    <property type="entry name" value="GlutR_dimer"/>
    <property type="match status" value="1"/>
</dbReference>
<evidence type="ECO:0000256" key="13">
    <source>
        <dbReference type="PIRSR" id="PIRSR000445-4"/>
    </source>
</evidence>
<dbReference type="Gene3D" id="3.30.460.30">
    <property type="entry name" value="Glutamyl-tRNA reductase, N-terminal domain"/>
    <property type="match status" value="1"/>
</dbReference>
<evidence type="ECO:0000256" key="12">
    <source>
        <dbReference type="PIRSR" id="PIRSR000445-3"/>
    </source>
</evidence>
<evidence type="ECO:0000256" key="7">
    <source>
        <dbReference type="ARBA" id="ARBA00047464"/>
    </source>
</evidence>
<comment type="miscellaneous">
    <text evidence="9">During catalysis, the active site Cys acts as a nucleophile attacking the alpha-carbonyl group of tRNA-bound glutamate with the formation of a thioester intermediate between enzyme and glutamate, and the concomitant release of tRNA(Glu). The thioester intermediate is finally reduced by direct hydride transfer from NADPH, to form the product GSA.</text>
</comment>
<evidence type="ECO:0000259" key="17">
    <source>
        <dbReference type="Pfam" id="PF01488"/>
    </source>
</evidence>
<reference evidence="19 20" key="1">
    <citation type="submission" date="2020-08" db="EMBL/GenBank/DDBJ databases">
        <title>Complete Genome Sequence of Effusibacillus dendaii Strain skT53, Isolated from Farmland soil.</title>
        <authorList>
            <person name="Konishi T."/>
            <person name="Kawasaki H."/>
        </authorList>
    </citation>
    <scope>NUCLEOTIDE SEQUENCE [LARGE SCALE GENOMIC DNA]</scope>
    <source>
        <strain evidence="20">skT53</strain>
    </source>
</reference>
<keyword evidence="6 9" id="KW-0627">Porphyrin biosynthesis</keyword>
<dbReference type="InterPro" id="IPR036343">
    <property type="entry name" value="GluRdtase_N_sf"/>
</dbReference>